<comment type="subcellular location">
    <subcellularLocation>
        <location evidence="1">Membrane</location>
        <topology evidence="1">Multi-pass membrane protein</topology>
    </subcellularLocation>
</comment>
<feature type="domain" description="MARVEL" evidence="7">
    <location>
        <begin position="16"/>
        <end position="137"/>
    </location>
</feature>
<evidence type="ECO:0000256" key="6">
    <source>
        <dbReference type="SAM" id="Phobius"/>
    </source>
</evidence>
<feature type="region of interest" description="Disordered" evidence="5">
    <location>
        <begin position="186"/>
        <end position="210"/>
    </location>
</feature>
<feature type="compositionally biased region" description="Basic and acidic residues" evidence="5">
    <location>
        <begin position="195"/>
        <end position="205"/>
    </location>
</feature>
<dbReference type="EMBL" id="AZHD01000001">
    <property type="protein sequence ID" value="OAA68725.1"/>
    <property type="molecule type" value="Genomic_DNA"/>
</dbReference>
<dbReference type="AlphaFoldDB" id="A0A168AGV2"/>
<organism evidence="8 9">
    <name type="scientific">Niveomyces insectorum RCEF 264</name>
    <dbReference type="NCBI Taxonomy" id="1081102"/>
    <lineage>
        <taxon>Eukaryota</taxon>
        <taxon>Fungi</taxon>
        <taxon>Dikarya</taxon>
        <taxon>Ascomycota</taxon>
        <taxon>Pezizomycotina</taxon>
        <taxon>Sordariomycetes</taxon>
        <taxon>Hypocreomycetidae</taxon>
        <taxon>Hypocreales</taxon>
        <taxon>Cordycipitaceae</taxon>
        <taxon>Niveomyces</taxon>
    </lineage>
</organism>
<keyword evidence="3 6" id="KW-1133">Transmembrane helix</keyword>
<protein>
    <submittedName>
        <fullName evidence="8">Chaperone-binding protein</fullName>
    </submittedName>
</protein>
<feature type="compositionally biased region" description="Polar residues" evidence="5">
    <location>
        <begin position="272"/>
        <end position="282"/>
    </location>
</feature>
<dbReference type="InterPro" id="IPR008253">
    <property type="entry name" value="Marvel"/>
</dbReference>
<dbReference type="GO" id="GO:0016020">
    <property type="term" value="C:membrane"/>
    <property type="evidence" value="ECO:0007669"/>
    <property type="project" value="UniProtKB-SubCell"/>
</dbReference>
<dbReference type="Proteomes" id="UP000076874">
    <property type="component" value="Unassembled WGS sequence"/>
</dbReference>
<feature type="region of interest" description="Disordered" evidence="5">
    <location>
        <begin position="260"/>
        <end position="310"/>
    </location>
</feature>
<name>A0A168AGV2_9HYPO</name>
<reference evidence="8 9" key="1">
    <citation type="journal article" date="2016" name="Genome Biol. Evol.">
        <title>Divergent and convergent evolution of fungal pathogenicity.</title>
        <authorList>
            <person name="Shang Y."/>
            <person name="Xiao G."/>
            <person name="Zheng P."/>
            <person name="Cen K."/>
            <person name="Zhan S."/>
            <person name="Wang C."/>
        </authorList>
    </citation>
    <scope>NUCLEOTIDE SEQUENCE [LARGE SCALE GENOMIC DNA]</scope>
    <source>
        <strain evidence="8 9">RCEF 264</strain>
    </source>
</reference>
<keyword evidence="4 6" id="KW-0472">Membrane</keyword>
<evidence type="ECO:0000256" key="3">
    <source>
        <dbReference type="ARBA" id="ARBA00022989"/>
    </source>
</evidence>
<dbReference type="PANTHER" id="PTHR37451:SF3">
    <property type="entry name" value="MARVEL DOMAIN-CONTAINING PROTEIN"/>
    <property type="match status" value="1"/>
</dbReference>
<proteinExistence type="predicted"/>
<feature type="transmembrane region" description="Helical" evidence="6">
    <location>
        <begin position="81"/>
        <end position="100"/>
    </location>
</feature>
<evidence type="ECO:0000256" key="4">
    <source>
        <dbReference type="ARBA" id="ARBA00023136"/>
    </source>
</evidence>
<gene>
    <name evidence="8" type="ORF">SPI_00920</name>
</gene>
<evidence type="ECO:0000313" key="9">
    <source>
        <dbReference type="Proteomes" id="UP000076874"/>
    </source>
</evidence>
<accession>A0A168AGV2</accession>
<evidence type="ECO:0000259" key="7">
    <source>
        <dbReference type="Pfam" id="PF01284"/>
    </source>
</evidence>
<feature type="transmembrane region" description="Helical" evidence="6">
    <location>
        <begin position="50"/>
        <end position="69"/>
    </location>
</feature>
<feature type="transmembrane region" description="Helical" evidence="6">
    <location>
        <begin position="120"/>
        <end position="141"/>
    </location>
</feature>
<keyword evidence="9" id="KW-1185">Reference proteome</keyword>
<dbReference type="Pfam" id="PF01284">
    <property type="entry name" value="MARVEL"/>
    <property type="match status" value="1"/>
</dbReference>
<evidence type="ECO:0000256" key="2">
    <source>
        <dbReference type="ARBA" id="ARBA00022692"/>
    </source>
</evidence>
<comment type="caution">
    <text evidence="8">The sequence shown here is derived from an EMBL/GenBank/DDBJ whole genome shotgun (WGS) entry which is preliminary data.</text>
</comment>
<dbReference type="STRING" id="1081102.A0A168AGV2"/>
<evidence type="ECO:0000313" key="8">
    <source>
        <dbReference type="EMBL" id="OAA68725.1"/>
    </source>
</evidence>
<dbReference type="OrthoDB" id="5284712at2759"/>
<evidence type="ECO:0000256" key="1">
    <source>
        <dbReference type="ARBA" id="ARBA00004141"/>
    </source>
</evidence>
<keyword evidence="2 6" id="KW-0812">Transmembrane</keyword>
<sequence length="310" mass="33224">MFDDIQLNPERVPLYKLILHVTQIVLSFVAWCLEIVVFRAKNSHINGQSGWAFGVCFLSIPVWIYLIGAPRFPRTRRIAEPHAMLVVDALAVVLWLSAFAAQAAFNSSDRCGDGCGPSKAIVALGVFNTLLFCATTFYSVYSLKYYQFNGSLPGYDRLGSTQKLSQNNIDPDMAAFSTAPHDDEPYAHINDMDDYEQHDGHDYRSDVSGSGVGGYGGSGSGYAHAGSHVNSSYFDTGAGGSVAGSSTAYGGANPFDDGHASSSIGGLRPAASHSSLGTSTAPSGYAPPTVHDAFDEDQPVRFPEADYDRH</sequence>
<dbReference type="PANTHER" id="PTHR37451">
    <property type="entry name" value="MARVEL DOMAIN"/>
    <property type="match status" value="1"/>
</dbReference>
<feature type="transmembrane region" description="Helical" evidence="6">
    <location>
        <begin position="17"/>
        <end position="38"/>
    </location>
</feature>
<evidence type="ECO:0000256" key="5">
    <source>
        <dbReference type="SAM" id="MobiDB-lite"/>
    </source>
</evidence>